<dbReference type="AlphaFoldDB" id="A0A1M4YY11"/>
<keyword evidence="2" id="KW-1185">Reference proteome</keyword>
<dbReference type="RefSeq" id="WP_073061081.1">
    <property type="nucleotide sequence ID" value="NZ_FQUS01000005.1"/>
</dbReference>
<name>A0A1M4YY11_9BACT</name>
<evidence type="ECO:0000313" key="2">
    <source>
        <dbReference type="Proteomes" id="UP000184041"/>
    </source>
</evidence>
<gene>
    <name evidence="1" type="ORF">SAMN05443144_105181</name>
</gene>
<sequence>MENLINALSFGGILSDKELDYVAGLYEAKTYKPGDHFLSIGKISNLIGFKVPQQYIASYLQITQQSFSRIRRELA</sequence>
<accession>A0A1M4YY11</accession>
<dbReference type="EMBL" id="FQUS01000005">
    <property type="protein sequence ID" value="SHF10226.1"/>
    <property type="molecule type" value="Genomic_DNA"/>
</dbReference>
<protein>
    <submittedName>
        <fullName evidence="1">Uncharacterized protein</fullName>
    </submittedName>
</protein>
<organism evidence="1 2">
    <name type="scientific">Fodinibius roseus</name>
    <dbReference type="NCBI Taxonomy" id="1194090"/>
    <lineage>
        <taxon>Bacteria</taxon>
        <taxon>Pseudomonadati</taxon>
        <taxon>Balneolota</taxon>
        <taxon>Balneolia</taxon>
        <taxon>Balneolales</taxon>
        <taxon>Balneolaceae</taxon>
        <taxon>Fodinibius</taxon>
    </lineage>
</organism>
<dbReference type="Proteomes" id="UP000184041">
    <property type="component" value="Unassembled WGS sequence"/>
</dbReference>
<dbReference type="OrthoDB" id="663011at2"/>
<proteinExistence type="predicted"/>
<dbReference type="STRING" id="1194090.SAMN05443144_105181"/>
<reference evidence="1 2" key="1">
    <citation type="submission" date="2016-11" db="EMBL/GenBank/DDBJ databases">
        <authorList>
            <person name="Jaros S."/>
            <person name="Januszkiewicz K."/>
            <person name="Wedrychowicz H."/>
        </authorList>
    </citation>
    <scope>NUCLEOTIDE SEQUENCE [LARGE SCALE GENOMIC DNA]</scope>
    <source>
        <strain evidence="1 2">DSM 21986</strain>
    </source>
</reference>
<evidence type="ECO:0000313" key="1">
    <source>
        <dbReference type="EMBL" id="SHF10226.1"/>
    </source>
</evidence>